<keyword evidence="7 12" id="KW-0067">ATP-binding</keyword>
<dbReference type="Pfam" id="PF02403">
    <property type="entry name" value="Seryl_tRNA_N"/>
    <property type="match status" value="1"/>
</dbReference>
<keyword evidence="9 12" id="KW-0030">Aminoacyl-tRNA synthetase</keyword>
<comment type="catalytic activity">
    <reaction evidence="10 12">
        <text>tRNA(Sec) + L-serine + ATP = L-seryl-tRNA(Sec) + AMP + diphosphate + H(+)</text>
        <dbReference type="Rhea" id="RHEA:42580"/>
        <dbReference type="Rhea" id="RHEA-COMP:9742"/>
        <dbReference type="Rhea" id="RHEA-COMP:10128"/>
        <dbReference type="ChEBI" id="CHEBI:15378"/>
        <dbReference type="ChEBI" id="CHEBI:30616"/>
        <dbReference type="ChEBI" id="CHEBI:33019"/>
        <dbReference type="ChEBI" id="CHEBI:33384"/>
        <dbReference type="ChEBI" id="CHEBI:78442"/>
        <dbReference type="ChEBI" id="CHEBI:78533"/>
        <dbReference type="ChEBI" id="CHEBI:456215"/>
        <dbReference type="EC" id="6.1.1.11"/>
    </reaction>
</comment>
<proteinExistence type="inferred from homology"/>
<dbReference type="GO" id="GO:0005737">
    <property type="term" value="C:cytoplasm"/>
    <property type="evidence" value="ECO:0007669"/>
    <property type="project" value="UniProtKB-SubCell"/>
</dbReference>
<dbReference type="PIRSF" id="PIRSF001529">
    <property type="entry name" value="Ser-tRNA-synth_IIa"/>
    <property type="match status" value="1"/>
</dbReference>
<feature type="binding site" evidence="12 14">
    <location>
        <begin position="407"/>
        <end position="410"/>
    </location>
    <ligand>
        <name>ATP</name>
        <dbReference type="ChEBI" id="CHEBI:30616"/>
    </ligand>
</feature>
<evidence type="ECO:0000256" key="10">
    <source>
        <dbReference type="ARBA" id="ARBA00047929"/>
    </source>
</evidence>
<dbReference type="FunCoup" id="A0A0M8KB04">
    <property type="interactions" value="464"/>
</dbReference>
<comment type="similarity">
    <text evidence="3 12">Belongs to the class-II aminoacyl-tRNA synthetase family. Type-1 seryl-tRNA synthetase subfamily.</text>
</comment>
<feature type="binding site" evidence="12 14">
    <location>
        <begin position="320"/>
        <end position="322"/>
    </location>
    <ligand>
        <name>ATP</name>
        <dbReference type="ChEBI" id="CHEBI:30616"/>
    </ligand>
</feature>
<evidence type="ECO:0000259" key="16">
    <source>
        <dbReference type="PROSITE" id="PS50862"/>
    </source>
</evidence>
<evidence type="ECO:0000256" key="15">
    <source>
        <dbReference type="SAM" id="Coils"/>
    </source>
</evidence>
<dbReference type="CDD" id="cd00770">
    <property type="entry name" value="SerRS_core"/>
    <property type="match status" value="1"/>
</dbReference>
<protein>
    <recommendedName>
        <fullName evidence="12">Serine--tRNA ligase</fullName>
        <ecNumber evidence="12">6.1.1.11</ecNumber>
    </recommendedName>
    <alternativeName>
        <fullName evidence="12">Seryl-tRNA synthetase</fullName>
        <shortName evidence="12">SerRS</shortName>
    </alternativeName>
    <alternativeName>
        <fullName evidence="12">Seryl-tRNA(Ser/Sec) synthetase</fullName>
    </alternativeName>
</protein>
<evidence type="ECO:0000313" key="17">
    <source>
        <dbReference type="EMBL" id="GAP64551.1"/>
    </source>
</evidence>
<keyword evidence="5 12" id="KW-0436">Ligase</keyword>
<dbReference type="Proteomes" id="UP000037784">
    <property type="component" value="Unassembled WGS sequence"/>
</dbReference>
<keyword evidence="8 12" id="KW-0648">Protein biosynthesis</keyword>
<dbReference type="PANTHER" id="PTHR43697:SF1">
    <property type="entry name" value="SERINE--TRNA LIGASE"/>
    <property type="match status" value="1"/>
</dbReference>
<evidence type="ECO:0000256" key="4">
    <source>
        <dbReference type="ARBA" id="ARBA00022490"/>
    </source>
</evidence>
<evidence type="ECO:0000313" key="18">
    <source>
        <dbReference type="Proteomes" id="UP000037784"/>
    </source>
</evidence>
<feature type="binding site" evidence="13">
    <location>
        <position position="289"/>
    </location>
    <ligand>
        <name>L-serine</name>
        <dbReference type="ChEBI" id="CHEBI:33384"/>
    </ligand>
</feature>
<keyword evidence="6 12" id="KW-0547">Nucleotide-binding</keyword>
<dbReference type="InterPro" id="IPR042103">
    <property type="entry name" value="SerRS_1_N_sf"/>
</dbReference>
<comment type="caution">
    <text evidence="12">Lacks conserved residue(s) required for the propagation of feature annotation.</text>
</comment>
<name>A0A0M8KB04_9CHLR</name>
<dbReference type="UniPathway" id="UPA00906">
    <property type="reaction ID" value="UER00895"/>
</dbReference>
<evidence type="ECO:0000256" key="12">
    <source>
        <dbReference type="HAMAP-Rule" id="MF_00176"/>
    </source>
</evidence>
<dbReference type="PRINTS" id="PR00981">
    <property type="entry name" value="TRNASYNTHSER"/>
</dbReference>
<evidence type="ECO:0000256" key="6">
    <source>
        <dbReference type="ARBA" id="ARBA00022741"/>
    </source>
</evidence>
<comment type="function">
    <text evidence="12">Catalyzes the attachment of serine to tRNA(Ser). Is also able to aminoacylate tRNA(Sec) with serine, to form the misacylated tRNA L-seryl-tRNA(Sec), which will be further converted into selenocysteinyl-tRNA(Sec).</text>
</comment>
<dbReference type="EMBL" id="BBZA01000278">
    <property type="protein sequence ID" value="GAP64551.1"/>
    <property type="molecule type" value="Genomic_DNA"/>
</dbReference>
<reference evidence="18" key="1">
    <citation type="submission" date="2015-08" db="EMBL/GenBank/DDBJ databases">
        <title>Draft Genome Sequence of a Heterotrophic Facultative Anaerobic Bacterium Ardenticatena maritima Strain 110S.</title>
        <authorList>
            <person name="Kawaichi S."/>
            <person name="Yoshida T."/>
            <person name="Sako Y."/>
            <person name="Nakamura R."/>
        </authorList>
    </citation>
    <scope>NUCLEOTIDE SEQUENCE [LARGE SCALE GENOMIC DNA]</scope>
    <source>
        <strain evidence="18">110S</strain>
    </source>
</reference>
<evidence type="ECO:0000256" key="11">
    <source>
        <dbReference type="ARBA" id="ARBA00048823"/>
    </source>
</evidence>
<sequence length="494" mass="57253">MVGEVVPGAPVIARESRWTRRGYDPRGRSEGRWHREPALALQKGGRFLLRNRTRKEEECMLDLKLIRENPEYVKEGLRKLFEPTEIIDEILELDQRRRELLTEIEALRAQRNAESKAIGRTKDPEERQKRIEGVREINARIEALEPELEAVEAKLNDLLLRVPNLPHESVPVSPSEEDNKPVKYWGDIPEFDFEPKPHWELGEELGIIDFERGVKISGSRFFVLKGLGALLNRALIQFMLDLHIEKHGYLEVYPPFMVRGHCLVGTGNLPKFGENLFRDIEEDYWWIPTAEVPVTNLYRDEVLDGDMLPIYHVAYTPCFRREKVSAGRDVRGIQRLYQFDKVEMVKFVKPETSMDELESLIRNAEEVAELLGLPYRRVQIVTGDLSFTAAVKYDIEMWAPGMQSWLEVSSCSNFMDFQARRANIRFRREPGARPEYVHTLNGSGLAIPRTMIALMETYQQEDGSILIPEVLRPYMKGIERITKENALYGHNVPR</sequence>
<feature type="coiled-coil region" evidence="15">
    <location>
        <begin position="90"/>
        <end position="161"/>
    </location>
</feature>
<dbReference type="GO" id="GO:0016260">
    <property type="term" value="P:selenocysteine biosynthetic process"/>
    <property type="evidence" value="ECO:0007669"/>
    <property type="project" value="UniProtKB-UniRule"/>
</dbReference>
<dbReference type="EC" id="6.1.1.11" evidence="12"/>
<dbReference type="InterPro" id="IPR002317">
    <property type="entry name" value="Ser-tRNA-ligase_type_1"/>
</dbReference>
<feature type="binding site" evidence="12">
    <location>
        <begin position="289"/>
        <end position="291"/>
    </location>
    <ligand>
        <name>L-serine</name>
        <dbReference type="ChEBI" id="CHEBI:33384"/>
    </ligand>
</feature>
<comment type="domain">
    <text evidence="12">Consists of two distinct domains, a catalytic core and a N-terminal extension that is involved in tRNA binding.</text>
</comment>
<evidence type="ECO:0000256" key="7">
    <source>
        <dbReference type="ARBA" id="ARBA00022840"/>
    </source>
</evidence>
<organism evidence="17 18">
    <name type="scientific">Ardenticatena maritima</name>
    <dbReference type="NCBI Taxonomy" id="872965"/>
    <lineage>
        <taxon>Bacteria</taxon>
        <taxon>Bacillati</taxon>
        <taxon>Chloroflexota</taxon>
        <taxon>Ardenticatenia</taxon>
        <taxon>Ardenticatenales</taxon>
        <taxon>Ardenticatenaceae</taxon>
        <taxon>Ardenticatena</taxon>
    </lineage>
</organism>
<keyword evidence="4 12" id="KW-0963">Cytoplasm</keyword>
<dbReference type="PANTHER" id="PTHR43697">
    <property type="entry name" value="SERYL-TRNA SYNTHETASE"/>
    <property type="match status" value="1"/>
</dbReference>
<evidence type="ECO:0000256" key="14">
    <source>
        <dbReference type="PIRSR" id="PIRSR001529-2"/>
    </source>
</evidence>
<dbReference type="PROSITE" id="PS50862">
    <property type="entry name" value="AA_TRNA_LIGASE_II"/>
    <property type="match status" value="1"/>
</dbReference>
<evidence type="ECO:0000256" key="2">
    <source>
        <dbReference type="ARBA" id="ARBA00005045"/>
    </source>
</evidence>
<dbReference type="GO" id="GO:0006434">
    <property type="term" value="P:seryl-tRNA aminoacylation"/>
    <property type="evidence" value="ECO:0007669"/>
    <property type="project" value="UniProtKB-UniRule"/>
</dbReference>
<dbReference type="SUPFAM" id="SSF55681">
    <property type="entry name" value="Class II aaRS and biotin synthetases"/>
    <property type="match status" value="1"/>
</dbReference>
<keyword evidence="15" id="KW-0175">Coiled coil</keyword>
<dbReference type="NCBIfam" id="TIGR00414">
    <property type="entry name" value="serS"/>
    <property type="match status" value="1"/>
</dbReference>
<dbReference type="Gene3D" id="1.10.287.40">
    <property type="entry name" value="Serine-tRNA synthetase, tRNA binding domain"/>
    <property type="match status" value="1"/>
</dbReference>
<dbReference type="GO" id="GO:0005524">
    <property type="term" value="F:ATP binding"/>
    <property type="evidence" value="ECO:0007669"/>
    <property type="project" value="UniProtKB-UniRule"/>
</dbReference>
<feature type="binding site" evidence="13">
    <location>
        <position position="441"/>
    </location>
    <ligand>
        <name>L-serine</name>
        <dbReference type="ChEBI" id="CHEBI:33384"/>
    </ligand>
</feature>
<dbReference type="STRING" id="872965.SE16_04075"/>
<feature type="binding site" evidence="12">
    <location>
        <position position="443"/>
    </location>
    <ligand>
        <name>L-serine</name>
        <dbReference type="ChEBI" id="CHEBI:33384"/>
    </ligand>
</feature>
<evidence type="ECO:0000256" key="1">
    <source>
        <dbReference type="ARBA" id="ARBA00004496"/>
    </source>
</evidence>
<accession>A0A0M8KB04</accession>
<evidence type="ECO:0000256" key="5">
    <source>
        <dbReference type="ARBA" id="ARBA00022598"/>
    </source>
</evidence>
<dbReference type="InterPro" id="IPR010978">
    <property type="entry name" value="tRNA-bd_arm"/>
</dbReference>
<dbReference type="HAMAP" id="MF_00176">
    <property type="entry name" value="Ser_tRNA_synth_type1"/>
    <property type="match status" value="1"/>
</dbReference>
<feature type="domain" description="Aminoacyl-transfer RNA synthetases class-II family profile" evidence="16">
    <location>
        <begin position="228"/>
        <end position="468"/>
    </location>
</feature>
<comment type="subunit">
    <text evidence="12">Homodimer. The tRNA molecule binds across the dimer.</text>
</comment>
<dbReference type="SUPFAM" id="SSF46589">
    <property type="entry name" value="tRNA-binding arm"/>
    <property type="match status" value="1"/>
</dbReference>
<dbReference type="Gene3D" id="3.30.930.10">
    <property type="entry name" value="Bira Bifunctional Protein, Domain 2"/>
    <property type="match status" value="1"/>
</dbReference>
<dbReference type="InterPro" id="IPR033729">
    <property type="entry name" value="SerRS_core"/>
</dbReference>
<gene>
    <name evidence="12" type="primary">serS</name>
    <name evidence="17" type="ORF">ARMA_2974</name>
</gene>
<feature type="binding site" evidence="12 13">
    <location>
        <position position="343"/>
    </location>
    <ligand>
        <name>L-serine</name>
        <dbReference type="ChEBI" id="CHEBI:33384"/>
    </ligand>
</feature>
<keyword evidence="18" id="KW-1185">Reference proteome</keyword>
<comment type="caution">
    <text evidence="17">The sequence shown here is derived from an EMBL/GenBank/DDBJ whole genome shotgun (WGS) entry which is preliminary data.</text>
</comment>
<dbReference type="AlphaFoldDB" id="A0A0M8KB04"/>
<dbReference type="InterPro" id="IPR045864">
    <property type="entry name" value="aa-tRNA-synth_II/BPL/LPL"/>
</dbReference>
<evidence type="ECO:0000256" key="3">
    <source>
        <dbReference type="ARBA" id="ARBA00010728"/>
    </source>
</evidence>
<evidence type="ECO:0000256" key="8">
    <source>
        <dbReference type="ARBA" id="ARBA00022917"/>
    </source>
</evidence>
<dbReference type="InterPro" id="IPR015866">
    <property type="entry name" value="Ser-tRNA-synth_1_N"/>
</dbReference>
<evidence type="ECO:0000256" key="13">
    <source>
        <dbReference type="PIRSR" id="PIRSR001529-1"/>
    </source>
</evidence>
<comment type="catalytic activity">
    <reaction evidence="11 12">
        <text>tRNA(Ser) + L-serine + ATP = L-seryl-tRNA(Ser) + AMP + diphosphate + H(+)</text>
        <dbReference type="Rhea" id="RHEA:12292"/>
        <dbReference type="Rhea" id="RHEA-COMP:9669"/>
        <dbReference type="Rhea" id="RHEA-COMP:9703"/>
        <dbReference type="ChEBI" id="CHEBI:15378"/>
        <dbReference type="ChEBI" id="CHEBI:30616"/>
        <dbReference type="ChEBI" id="CHEBI:33019"/>
        <dbReference type="ChEBI" id="CHEBI:33384"/>
        <dbReference type="ChEBI" id="CHEBI:78442"/>
        <dbReference type="ChEBI" id="CHEBI:78533"/>
        <dbReference type="ChEBI" id="CHEBI:456215"/>
        <dbReference type="EC" id="6.1.1.11"/>
    </reaction>
</comment>
<dbReference type="GO" id="GO:0004828">
    <property type="term" value="F:serine-tRNA ligase activity"/>
    <property type="evidence" value="ECO:0007669"/>
    <property type="project" value="UniProtKB-UniRule"/>
</dbReference>
<dbReference type="InParanoid" id="A0A0M8KB04"/>
<dbReference type="InterPro" id="IPR002314">
    <property type="entry name" value="aa-tRNA-synt_IIb"/>
</dbReference>
<dbReference type="InterPro" id="IPR006195">
    <property type="entry name" value="aa-tRNA-synth_II"/>
</dbReference>
<comment type="pathway">
    <text evidence="2 12">Aminoacyl-tRNA biosynthesis; selenocysteinyl-tRNA(Sec) biosynthesis; L-seryl-tRNA(Sec) from L-serine and tRNA(Sec): step 1/1.</text>
</comment>
<feature type="binding site" evidence="13">
    <location>
        <position position="320"/>
    </location>
    <ligand>
        <name>L-serine</name>
        <dbReference type="ChEBI" id="CHEBI:33384"/>
    </ligand>
</feature>
<comment type="subcellular location">
    <subcellularLocation>
        <location evidence="1 12">Cytoplasm</location>
    </subcellularLocation>
</comment>
<dbReference type="Pfam" id="PF00587">
    <property type="entry name" value="tRNA-synt_2b"/>
    <property type="match status" value="1"/>
</dbReference>
<evidence type="ECO:0000256" key="9">
    <source>
        <dbReference type="ARBA" id="ARBA00023146"/>
    </source>
</evidence>